<dbReference type="WBParaSite" id="RSKR_0000267300.1">
    <property type="protein sequence ID" value="RSKR_0000267300.1"/>
    <property type="gene ID" value="RSKR_0000267300"/>
</dbReference>
<reference evidence="2" key="1">
    <citation type="submission" date="2016-11" db="UniProtKB">
        <authorList>
            <consortium name="WormBaseParasite"/>
        </authorList>
    </citation>
    <scope>IDENTIFICATION</scope>
    <source>
        <strain evidence="2">KR3021</strain>
    </source>
</reference>
<name>A0AC35TP43_9BILA</name>
<evidence type="ECO:0000313" key="2">
    <source>
        <dbReference type="WBParaSite" id="RSKR_0000267300.1"/>
    </source>
</evidence>
<sequence>MTVFRSAIFDIFPYSRFVYKYPVFVVVLSFLIFTALPGVILYFNGIRLNENPEKGFDTRQTKYSGPRLAWEQIQGPLMVGNRVTFPYDFPLNQTFANLSLTTADTTIKRSKRNWADSLLSSFANVACYENPIPAMDYLSQFVIELPSIDAIFDSSVLMDMCKLHEQLRDQINFFDQITPYRNIFHVANYFSCISPNFRVNCSYIEEKDIRYAKELLQFCLPHRSKIIGCRKHCHKFGNQLTIEPCKGCDSDQLPANCSTQMVFDLLYRVLPKNLYERPVYINNYLPLFSYTAYKLQGMPIDIKQYINLEEKMIQIFSQSKTLKLKGLNFEVKRDLMLPYAIQDSELAIIAAVSVLIIIAIYSFSILYTLSIVFMLGSSVLSALAIYSFFTPDFPLLNLVVFVLLISLGSDDAFLVHSAFEEPDKFDEYTFHETLKHVGSTMFLIQFSTVIPFFINVASNVIVFRDFGLFAGFTLTANYFMLISFLPAFVVIQKKYTNNICSFKKPITFPALTKAKNYFINEILPSIIIQGRFVWLFTLTSYTAISAFIIITQLTLPQYNPLQLFAKSNLHEWFDNNAEIQFDFIETKLALPLNMRLIWGLNEVAALSYFKPELVSNVSIDRSFRLNTLGELKALSSELSRIRHLDFVNHEAKFWPERFLDWSKKLNCTADTACCNYQNKFFEDDFLDYCLRISTSQLMTMFNDTPIYHNYTFELVGYTALMPTQLKYSHKFRQLSGAFDRFDAELKPKVSTNSFWYTPEWGLMSTWIDLQKAIVSDCQYSVYISFFVVALFAFACLKLKAIPALFCMSFIVISTGGTVIFFEWELGVLEAVILVLVVGLSFDYTLHYGAALPSNGCPYHKLSQVIQTATFPVALAAFTSLLAGLIMLFSRTHAFFQVGMFLVVSITASWVFSTFFFLSLIYVTLEETDDCRKCKKKNNKTFGEMKTFAKF</sequence>
<proteinExistence type="predicted"/>
<organism evidence="1 2">
    <name type="scientific">Rhabditophanes sp. KR3021</name>
    <dbReference type="NCBI Taxonomy" id="114890"/>
    <lineage>
        <taxon>Eukaryota</taxon>
        <taxon>Metazoa</taxon>
        <taxon>Ecdysozoa</taxon>
        <taxon>Nematoda</taxon>
        <taxon>Chromadorea</taxon>
        <taxon>Rhabditida</taxon>
        <taxon>Tylenchina</taxon>
        <taxon>Panagrolaimomorpha</taxon>
        <taxon>Strongyloidoidea</taxon>
        <taxon>Alloionematidae</taxon>
        <taxon>Rhabditophanes</taxon>
    </lineage>
</organism>
<evidence type="ECO:0000313" key="1">
    <source>
        <dbReference type="Proteomes" id="UP000095286"/>
    </source>
</evidence>
<dbReference type="Proteomes" id="UP000095286">
    <property type="component" value="Unplaced"/>
</dbReference>
<accession>A0AC35TP43</accession>
<protein>
    <submittedName>
        <fullName evidence="2">SSD domain-containing protein</fullName>
    </submittedName>
</protein>